<gene>
    <name evidence="1" type="ORF">ASCRUDRAFT_75864</name>
</gene>
<organism evidence="1 2">
    <name type="scientific">Ascoidea rubescens DSM 1968</name>
    <dbReference type="NCBI Taxonomy" id="1344418"/>
    <lineage>
        <taxon>Eukaryota</taxon>
        <taxon>Fungi</taxon>
        <taxon>Dikarya</taxon>
        <taxon>Ascomycota</taxon>
        <taxon>Saccharomycotina</taxon>
        <taxon>Saccharomycetes</taxon>
        <taxon>Ascoideaceae</taxon>
        <taxon>Ascoidea</taxon>
    </lineage>
</organism>
<dbReference type="InParanoid" id="A0A1D2VHN2"/>
<reference evidence="2" key="1">
    <citation type="submission" date="2016-05" db="EMBL/GenBank/DDBJ databases">
        <title>Comparative genomics of biotechnologically important yeasts.</title>
        <authorList>
            <consortium name="DOE Joint Genome Institute"/>
            <person name="Riley R."/>
            <person name="Haridas S."/>
            <person name="Wolfe K.H."/>
            <person name="Lopes M.R."/>
            <person name="Hittinger C.T."/>
            <person name="Goker M."/>
            <person name="Salamov A."/>
            <person name="Wisecaver J."/>
            <person name="Long T.M."/>
            <person name="Aerts A.L."/>
            <person name="Barry K."/>
            <person name="Choi C."/>
            <person name="Clum A."/>
            <person name="Coughlan A.Y."/>
            <person name="Deshpande S."/>
            <person name="Douglass A.P."/>
            <person name="Hanson S.J."/>
            <person name="Klenk H.-P."/>
            <person name="Labutti K."/>
            <person name="Lapidus A."/>
            <person name="Lindquist E."/>
            <person name="Lipzen A."/>
            <person name="Meier-Kolthoff J.P."/>
            <person name="Ohm R.A."/>
            <person name="Otillar R.P."/>
            <person name="Pangilinan J."/>
            <person name="Peng Y."/>
            <person name="Rokas A."/>
            <person name="Rosa C.A."/>
            <person name="Scheuner C."/>
            <person name="Sibirny A.A."/>
            <person name="Slot J.C."/>
            <person name="Stielow J.B."/>
            <person name="Sun H."/>
            <person name="Kurtzman C.P."/>
            <person name="Blackwell M."/>
            <person name="Grigoriev I.V."/>
            <person name="Jeffries T.W."/>
        </authorList>
    </citation>
    <scope>NUCLEOTIDE SEQUENCE [LARGE SCALE GENOMIC DNA]</scope>
    <source>
        <strain evidence="2">DSM 1968</strain>
    </source>
</reference>
<dbReference type="AlphaFoldDB" id="A0A1D2VHN2"/>
<sequence>MSSENPNCPCSSLKGGKPIGKTEFNSDIKCTCEKQCKCSHCLKKKGDNGKKYVGKTELGQLSSCGCDNNKKKVDKSVGAKDGKCDKCNTCEDDCKCQHCQVKEALNLDKSGKTEVGKTEIGKTQIGKTDLGSCTCSTNKTVADDCHCKENTCKCNK</sequence>
<dbReference type="EMBL" id="KV454480">
    <property type="protein sequence ID" value="ODV61146.1"/>
    <property type="molecule type" value="Genomic_DNA"/>
</dbReference>
<protein>
    <submittedName>
        <fullName evidence="1">Uncharacterized protein</fullName>
    </submittedName>
</protein>
<dbReference type="RefSeq" id="XP_020047453.1">
    <property type="nucleotide sequence ID" value="XM_020193244.1"/>
</dbReference>
<proteinExistence type="predicted"/>
<evidence type="ECO:0000313" key="2">
    <source>
        <dbReference type="Proteomes" id="UP000095038"/>
    </source>
</evidence>
<evidence type="ECO:0000313" key="1">
    <source>
        <dbReference type="EMBL" id="ODV61146.1"/>
    </source>
</evidence>
<name>A0A1D2VHN2_9ASCO</name>
<accession>A0A1D2VHN2</accession>
<dbReference type="Proteomes" id="UP000095038">
    <property type="component" value="Unassembled WGS sequence"/>
</dbReference>
<keyword evidence="2" id="KW-1185">Reference proteome</keyword>
<dbReference type="GeneID" id="30966880"/>